<protein>
    <submittedName>
        <fullName evidence="1">Uncharacterized protein</fullName>
    </submittedName>
</protein>
<sequence>MKTDHFIKKCTRH</sequence>
<dbReference type="EMBL" id="GBRH01279467">
    <property type="protein sequence ID" value="JAD18428.1"/>
    <property type="molecule type" value="Transcribed_RNA"/>
</dbReference>
<reference evidence="1" key="1">
    <citation type="submission" date="2014-09" db="EMBL/GenBank/DDBJ databases">
        <authorList>
            <person name="Magalhaes I.L.F."/>
            <person name="Oliveira U."/>
            <person name="Santos F.R."/>
            <person name="Vidigal T.H.D.A."/>
            <person name="Brescovit A.D."/>
            <person name="Santos A.J."/>
        </authorList>
    </citation>
    <scope>NUCLEOTIDE SEQUENCE</scope>
    <source>
        <tissue evidence="1">Shoot tissue taken approximately 20 cm above the soil surface</tissue>
    </source>
</reference>
<organism evidence="1">
    <name type="scientific">Arundo donax</name>
    <name type="common">Giant reed</name>
    <name type="synonym">Donax arundinaceus</name>
    <dbReference type="NCBI Taxonomy" id="35708"/>
    <lineage>
        <taxon>Eukaryota</taxon>
        <taxon>Viridiplantae</taxon>
        <taxon>Streptophyta</taxon>
        <taxon>Embryophyta</taxon>
        <taxon>Tracheophyta</taxon>
        <taxon>Spermatophyta</taxon>
        <taxon>Magnoliopsida</taxon>
        <taxon>Liliopsida</taxon>
        <taxon>Poales</taxon>
        <taxon>Poaceae</taxon>
        <taxon>PACMAD clade</taxon>
        <taxon>Arundinoideae</taxon>
        <taxon>Arundineae</taxon>
        <taxon>Arundo</taxon>
    </lineage>
</organism>
<name>A0A0A8Y077_ARUDO</name>
<reference evidence="1" key="2">
    <citation type="journal article" date="2015" name="Data Brief">
        <title>Shoot transcriptome of the giant reed, Arundo donax.</title>
        <authorList>
            <person name="Barrero R.A."/>
            <person name="Guerrero F.D."/>
            <person name="Moolhuijzen P."/>
            <person name="Goolsby J.A."/>
            <person name="Tidwell J."/>
            <person name="Bellgard S.E."/>
            <person name="Bellgard M.I."/>
        </authorList>
    </citation>
    <scope>NUCLEOTIDE SEQUENCE</scope>
    <source>
        <tissue evidence="1">Shoot tissue taken approximately 20 cm above the soil surface</tissue>
    </source>
</reference>
<accession>A0A0A8Y077</accession>
<proteinExistence type="predicted"/>
<evidence type="ECO:0000313" key="1">
    <source>
        <dbReference type="EMBL" id="JAD18428.1"/>
    </source>
</evidence>